<dbReference type="SMART" id="SM00034">
    <property type="entry name" value="CLECT"/>
    <property type="match status" value="1"/>
</dbReference>
<organism evidence="7 8">
    <name type="scientific">Sphaeramia orbicularis</name>
    <name type="common">orbiculate cardinalfish</name>
    <dbReference type="NCBI Taxonomy" id="375764"/>
    <lineage>
        <taxon>Eukaryota</taxon>
        <taxon>Metazoa</taxon>
        <taxon>Chordata</taxon>
        <taxon>Craniata</taxon>
        <taxon>Vertebrata</taxon>
        <taxon>Euteleostomi</taxon>
        <taxon>Actinopterygii</taxon>
        <taxon>Neopterygii</taxon>
        <taxon>Teleostei</taxon>
        <taxon>Neoteleostei</taxon>
        <taxon>Acanthomorphata</taxon>
        <taxon>Gobiaria</taxon>
        <taxon>Kurtiformes</taxon>
        <taxon>Apogonoidei</taxon>
        <taxon>Apogonidae</taxon>
        <taxon>Apogoninae</taxon>
        <taxon>Sphaeramia</taxon>
    </lineage>
</organism>
<dbReference type="InterPro" id="IPR016186">
    <property type="entry name" value="C-type_lectin-like/link_sf"/>
</dbReference>
<keyword evidence="3" id="KW-0325">Glycoprotein</keyword>
<keyword evidence="5" id="KW-1133">Transmembrane helix</keyword>
<evidence type="ECO:0000259" key="6">
    <source>
        <dbReference type="PROSITE" id="PS50041"/>
    </source>
</evidence>
<dbReference type="PANTHER" id="PTHR46490:SF6">
    <property type="entry name" value="ASIALOGLYCOPROTEIN RECEPTOR 1-LIKE-RELATED"/>
    <property type="match status" value="1"/>
</dbReference>
<keyword evidence="1" id="KW-0430">Lectin</keyword>
<dbReference type="InterPro" id="IPR016187">
    <property type="entry name" value="CTDL_fold"/>
</dbReference>
<evidence type="ECO:0000256" key="4">
    <source>
        <dbReference type="SAM" id="Coils"/>
    </source>
</evidence>
<accession>A0A673BI24</accession>
<keyword evidence="5" id="KW-0472">Membrane</keyword>
<keyword evidence="8" id="KW-1185">Reference proteome</keyword>
<evidence type="ECO:0000256" key="5">
    <source>
        <dbReference type="SAM" id="Phobius"/>
    </source>
</evidence>
<protein>
    <recommendedName>
        <fullName evidence="6">C-type lectin domain-containing protein</fullName>
    </recommendedName>
</protein>
<evidence type="ECO:0000256" key="1">
    <source>
        <dbReference type="ARBA" id="ARBA00022734"/>
    </source>
</evidence>
<dbReference type="GO" id="GO:0030246">
    <property type="term" value="F:carbohydrate binding"/>
    <property type="evidence" value="ECO:0007669"/>
    <property type="project" value="UniProtKB-KW"/>
</dbReference>
<evidence type="ECO:0000256" key="2">
    <source>
        <dbReference type="ARBA" id="ARBA00023157"/>
    </source>
</evidence>
<keyword evidence="4" id="KW-0175">Coiled coil</keyword>
<reference evidence="7" key="1">
    <citation type="submission" date="2019-06" db="EMBL/GenBank/DDBJ databases">
        <authorList>
            <consortium name="Wellcome Sanger Institute Data Sharing"/>
        </authorList>
    </citation>
    <scope>NUCLEOTIDE SEQUENCE [LARGE SCALE GENOMIC DNA]</scope>
</reference>
<dbReference type="AlphaFoldDB" id="A0A673BI24"/>
<dbReference type="Gene3D" id="3.10.100.10">
    <property type="entry name" value="Mannose-Binding Protein A, subunit A"/>
    <property type="match status" value="1"/>
</dbReference>
<dbReference type="InterPro" id="IPR052309">
    <property type="entry name" value="C-type_Lectin_Domain_Fam1"/>
</dbReference>
<keyword evidence="5" id="KW-0812">Transmembrane</keyword>
<sequence length="303" mass="35134">MEEELTYVAVTFKPNVVSDVKTNNNEEAVIYDELKTEEQTTCLLRQKRPSVISGKKAPVRSCLHLVAAGLGFVCIILILVIIVLGVQSHHLKRNILSVNTAMSEQLREKQNLTEVNYQLLKEISDLQRQTKNLSRERDDLNWTMGVIMEYDNFPVHTRCPNKVCKPCEDRWALFQSNCYFFGDGWKYWSESQELCRQAKANLVVIESQEEQEFINNRTATLTYYEGYGFWIGMKEETPDKWLWIDGSHPTLQYWVTQQVGSRGSCVRILQVRGRATALSNWNKANCYIGNHWICEKRALIKPE</sequence>
<dbReference type="Ensembl" id="ENSSORT00005041351.1">
    <property type="protein sequence ID" value="ENSSORP00005040312.1"/>
    <property type="gene ID" value="ENSSORG00005018810.1"/>
</dbReference>
<evidence type="ECO:0000313" key="7">
    <source>
        <dbReference type="Ensembl" id="ENSSORP00005040312.1"/>
    </source>
</evidence>
<dbReference type="PROSITE" id="PS50041">
    <property type="entry name" value="C_TYPE_LECTIN_2"/>
    <property type="match status" value="1"/>
</dbReference>
<proteinExistence type="predicted"/>
<dbReference type="SUPFAM" id="SSF56436">
    <property type="entry name" value="C-type lectin-like"/>
    <property type="match status" value="1"/>
</dbReference>
<reference evidence="7" key="3">
    <citation type="submission" date="2025-09" db="UniProtKB">
        <authorList>
            <consortium name="Ensembl"/>
        </authorList>
    </citation>
    <scope>IDENTIFICATION</scope>
</reference>
<keyword evidence="2" id="KW-1015">Disulfide bond</keyword>
<evidence type="ECO:0000256" key="3">
    <source>
        <dbReference type="ARBA" id="ARBA00023180"/>
    </source>
</evidence>
<dbReference type="InParanoid" id="A0A673BI24"/>
<reference evidence="7" key="2">
    <citation type="submission" date="2025-08" db="UniProtKB">
        <authorList>
            <consortium name="Ensembl"/>
        </authorList>
    </citation>
    <scope>IDENTIFICATION</scope>
</reference>
<dbReference type="Pfam" id="PF00059">
    <property type="entry name" value="Lectin_C"/>
    <property type="match status" value="1"/>
</dbReference>
<feature type="coiled-coil region" evidence="4">
    <location>
        <begin position="109"/>
        <end position="143"/>
    </location>
</feature>
<feature type="transmembrane region" description="Helical" evidence="5">
    <location>
        <begin position="63"/>
        <end position="86"/>
    </location>
</feature>
<feature type="domain" description="C-type lectin" evidence="6">
    <location>
        <begin position="174"/>
        <end position="295"/>
    </location>
</feature>
<dbReference type="Proteomes" id="UP000472271">
    <property type="component" value="Chromosome 16"/>
</dbReference>
<dbReference type="PANTHER" id="PTHR46490">
    <property type="entry name" value="C-TYPE LECTIN DOMAIN FAMILY 12 MEMBER A-RELATED"/>
    <property type="match status" value="1"/>
</dbReference>
<name>A0A673BI24_9TELE</name>
<dbReference type="InterPro" id="IPR001304">
    <property type="entry name" value="C-type_lectin-like"/>
</dbReference>
<evidence type="ECO:0000313" key="8">
    <source>
        <dbReference type="Proteomes" id="UP000472271"/>
    </source>
</evidence>